<accession>A0ABS2SQC5</accession>
<gene>
    <name evidence="6" type="ORF">JOC54_000671</name>
</gene>
<dbReference type="Pfam" id="PF00392">
    <property type="entry name" value="GntR"/>
    <property type="match status" value="1"/>
</dbReference>
<evidence type="ECO:0000256" key="1">
    <source>
        <dbReference type="ARBA" id="ARBA00023015"/>
    </source>
</evidence>
<evidence type="ECO:0000313" key="6">
    <source>
        <dbReference type="EMBL" id="MBM7837440.1"/>
    </source>
</evidence>
<dbReference type="RefSeq" id="WP_204464353.1">
    <property type="nucleotide sequence ID" value="NZ_JAFBCV010000001.1"/>
</dbReference>
<keyword evidence="3" id="KW-0804">Transcription</keyword>
<dbReference type="SMART" id="SM00866">
    <property type="entry name" value="UTRA"/>
    <property type="match status" value="1"/>
</dbReference>
<name>A0ABS2SQC5_9BACI</name>
<dbReference type="SUPFAM" id="SSF46785">
    <property type="entry name" value="Winged helix' DNA-binding domain"/>
    <property type="match status" value="1"/>
</dbReference>
<feature type="domain" description="HTH gntR-type" evidence="5">
    <location>
        <begin position="2"/>
        <end position="70"/>
    </location>
</feature>
<evidence type="ECO:0000256" key="3">
    <source>
        <dbReference type="ARBA" id="ARBA00023163"/>
    </source>
</evidence>
<dbReference type="PRINTS" id="PR00035">
    <property type="entry name" value="HTHGNTR"/>
</dbReference>
<dbReference type="InterPro" id="IPR011663">
    <property type="entry name" value="UTRA"/>
</dbReference>
<dbReference type="PANTHER" id="PTHR44846">
    <property type="entry name" value="MANNOSYL-D-GLYCERATE TRANSPORT/METABOLISM SYSTEM REPRESSOR MNGR-RELATED"/>
    <property type="match status" value="1"/>
</dbReference>
<dbReference type="EMBL" id="JAFBCV010000001">
    <property type="protein sequence ID" value="MBM7837440.1"/>
    <property type="molecule type" value="Genomic_DNA"/>
</dbReference>
<evidence type="ECO:0000313" key="7">
    <source>
        <dbReference type="Proteomes" id="UP001179280"/>
    </source>
</evidence>
<dbReference type="InterPro" id="IPR050679">
    <property type="entry name" value="Bact_HTH_transcr_reg"/>
</dbReference>
<dbReference type="SMART" id="SM00345">
    <property type="entry name" value="HTH_GNTR"/>
    <property type="match status" value="1"/>
</dbReference>
<keyword evidence="2" id="KW-0238">DNA-binding</keyword>
<dbReference type="PANTHER" id="PTHR44846:SF12">
    <property type="entry name" value="HTH-TYPE TRANSCRIPTIONAL REGULATOR TRER"/>
    <property type="match status" value="1"/>
</dbReference>
<dbReference type="InterPro" id="IPR028978">
    <property type="entry name" value="Chorismate_lyase_/UTRA_dom_sf"/>
</dbReference>
<dbReference type="PROSITE" id="PS50949">
    <property type="entry name" value="HTH_GNTR"/>
    <property type="match status" value="1"/>
</dbReference>
<reference evidence="6" key="1">
    <citation type="submission" date="2021-01" db="EMBL/GenBank/DDBJ databases">
        <title>Genomic Encyclopedia of Type Strains, Phase IV (KMG-IV): sequencing the most valuable type-strain genomes for metagenomic binning, comparative biology and taxonomic classification.</title>
        <authorList>
            <person name="Goeker M."/>
        </authorList>
    </citation>
    <scope>NUCLEOTIDE SEQUENCE</scope>
    <source>
        <strain evidence="6">DSM 21943</strain>
    </source>
</reference>
<dbReference type="NCBIfam" id="TIGR02404">
    <property type="entry name" value="trehalos_R_Bsub"/>
    <property type="match status" value="1"/>
</dbReference>
<dbReference type="CDD" id="cd07377">
    <property type="entry name" value="WHTH_GntR"/>
    <property type="match status" value="1"/>
</dbReference>
<keyword evidence="1" id="KW-0805">Transcription regulation</keyword>
<keyword evidence="7" id="KW-1185">Reference proteome</keyword>
<protein>
    <recommendedName>
        <fullName evidence="4">Trehalose operon repressor</fullName>
    </recommendedName>
</protein>
<organism evidence="6 7">
    <name type="scientific">Shouchella xiaoxiensis</name>
    <dbReference type="NCBI Taxonomy" id="766895"/>
    <lineage>
        <taxon>Bacteria</taxon>
        <taxon>Bacillati</taxon>
        <taxon>Bacillota</taxon>
        <taxon>Bacilli</taxon>
        <taxon>Bacillales</taxon>
        <taxon>Bacillaceae</taxon>
        <taxon>Shouchella</taxon>
    </lineage>
</organism>
<dbReference type="Gene3D" id="3.40.1410.10">
    <property type="entry name" value="Chorismate lyase-like"/>
    <property type="match status" value="1"/>
</dbReference>
<evidence type="ECO:0000256" key="4">
    <source>
        <dbReference type="NCBIfam" id="TIGR02404"/>
    </source>
</evidence>
<sequence length="238" mass="26696">MKSKFQSIYQQLVKEIGAGRYVAGETLPSEHELTVAFNASRETIRKALNLLSEHGYIQKIQGKGSVVLDVGRLDFPVSGVTSFQELNQALGIQAETEVIYFEELSADQDMATKLEISEGEPVFSVARVRTIDGERIILDKDLFSGASIPGLTKEQSKGSIYRFIEEDLGLSISFAKKEIVVETASAEDVASLDVEQGHYIVVVRSFTYLDDATLFQYSESRHRPDRFRFVDFARRNKI</sequence>
<dbReference type="SUPFAM" id="SSF64288">
    <property type="entry name" value="Chorismate lyase-like"/>
    <property type="match status" value="1"/>
</dbReference>
<dbReference type="InterPro" id="IPR012770">
    <property type="entry name" value="TreR"/>
</dbReference>
<dbReference type="InterPro" id="IPR000524">
    <property type="entry name" value="Tscrpt_reg_HTH_GntR"/>
</dbReference>
<dbReference type="Pfam" id="PF07702">
    <property type="entry name" value="UTRA"/>
    <property type="match status" value="1"/>
</dbReference>
<dbReference type="InterPro" id="IPR036390">
    <property type="entry name" value="WH_DNA-bd_sf"/>
</dbReference>
<dbReference type="Proteomes" id="UP001179280">
    <property type="component" value="Unassembled WGS sequence"/>
</dbReference>
<dbReference type="InterPro" id="IPR036388">
    <property type="entry name" value="WH-like_DNA-bd_sf"/>
</dbReference>
<evidence type="ECO:0000259" key="5">
    <source>
        <dbReference type="PROSITE" id="PS50949"/>
    </source>
</evidence>
<dbReference type="Gene3D" id="1.10.10.10">
    <property type="entry name" value="Winged helix-like DNA-binding domain superfamily/Winged helix DNA-binding domain"/>
    <property type="match status" value="1"/>
</dbReference>
<comment type="caution">
    <text evidence="6">The sequence shown here is derived from an EMBL/GenBank/DDBJ whole genome shotgun (WGS) entry which is preliminary data.</text>
</comment>
<evidence type="ECO:0000256" key="2">
    <source>
        <dbReference type="ARBA" id="ARBA00023125"/>
    </source>
</evidence>
<proteinExistence type="predicted"/>